<dbReference type="Proteomes" id="UP000215509">
    <property type="component" value="Unassembled WGS sequence"/>
</dbReference>
<evidence type="ECO:0008006" key="3">
    <source>
        <dbReference type="Google" id="ProtNLM"/>
    </source>
</evidence>
<dbReference type="AlphaFoldDB" id="A0A229UP97"/>
<dbReference type="EMBL" id="NMQW01000023">
    <property type="protein sequence ID" value="OXM85242.1"/>
    <property type="molecule type" value="Genomic_DNA"/>
</dbReference>
<accession>A0A229UP97</accession>
<dbReference type="InterPro" id="IPR036638">
    <property type="entry name" value="HLH_DNA-bd_sf"/>
</dbReference>
<comment type="caution">
    <text evidence="1">The sequence shown here is derived from an EMBL/GenBank/DDBJ whole genome shotgun (WGS) entry which is preliminary data.</text>
</comment>
<dbReference type="InterPro" id="IPR018540">
    <property type="entry name" value="Spo0E-like"/>
</dbReference>
<sequence>MDLAQQVEIVRARLVELVAVKNNFCDHEVIALSQELDVLLMLLQFHNEEAPPKKNKPKHG</sequence>
<protein>
    <recommendedName>
        <fullName evidence="3">Spo0E family sporulation regulatory protein-aspartic acid phosphatase</fullName>
    </recommendedName>
</protein>
<organism evidence="1 2">
    <name type="scientific">Paenibacillus rigui</name>
    <dbReference type="NCBI Taxonomy" id="554312"/>
    <lineage>
        <taxon>Bacteria</taxon>
        <taxon>Bacillati</taxon>
        <taxon>Bacillota</taxon>
        <taxon>Bacilli</taxon>
        <taxon>Bacillales</taxon>
        <taxon>Paenibacillaceae</taxon>
        <taxon>Paenibacillus</taxon>
    </lineage>
</organism>
<dbReference type="OrthoDB" id="2664871at2"/>
<dbReference type="GO" id="GO:0043937">
    <property type="term" value="P:regulation of sporulation"/>
    <property type="evidence" value="ECO:0007669"/>
    <property type="project" value="InterPro"/>
</dbReference>
<dbReference type="Gene3D" id="4.10.280.10">
    <property type="entry name" value="Helix-loop-helix DNA-binding domain"/>
    <property type="match status" value="1"/>
</dbReference>
<dbReference type="SUPFAM" id="SSF140500">
    <property type="entry name" value="BAS1536-like"/>
    <property type="match status" value="1"/>
</dbReference>
<keyword evidence="2" id="KW-1185">Reference proteome</keyword>
<proteinExistence type="predicted"/>
<dbReference type="Pfam" id="PF09388">
    <property type="entry name" value="SpoOE-like"/>
    <property type="match status" value="1"/>
</dbReference>
<dbReference type="InterPro" id="IPR037208">
    <property type="entry name" value="Spo0E-like_sf"/>
</dbReference>
<reference evidence="1 2" key="1">
    <citation type="submission" date="2017-07" db="EMBL/GenBank/DDBJ databases">
        <title>Genome sequencing and assembly of Paenibacillus rigui.</title>
        <authorList>
            <person name="Mayilraj S."/>
        </authorList>
    </citation>
    <scope>NUCLEOTIDE SEQUENCE [LARGE SCALE GENOMIC DNA]</scope>
    <source>
        <strain evidence="1 2">JCM 16352</strain>
    </source>
</reference>
<evidence type="ECO:0000313" key="2">
    <source>
        <dbReference type="Proteomes" id="UP000215509"/>
    </source>
</evidence>
<evidence type="ECO:0000313" key="1">
    <source>
        <dbReference type="EMBL" id="OXM85242.1"/>
    </source>
</evidence>
<name>A0A229UP97_9BACL</name>
<gene>
    <name evidence="1" type="ORF">CF651_16740</name>
</gene>
<dbReference type="GO" id="GO:0046983">
    <property type="term" value="F:protein dimerization activity"/>
    <property type="evidence" value="ECO:0007669"/>
    <property type="project" value="InterPro"/>
</dbReference>
<dbReference type="RefSeq" id="WP_094016006.1">
    <property type="nucleotide sequence ID" value="NZ_NMQW01000023.1"/>
</dbReference>